<dbReference type="Pfam" id="PF13751">
    <property type="entry name" value="DDE_Tnp_1_6"/>
    <property type="match status" value="1"/>
</dbReference>
<dbReference type="InterPro" id="IPR008490">
    <property type="entry name" value="Transposase_InsH_N"/>
</dbReference>
<evidence type="ECO:0000313" key="3">
    <source>
        <dbReference type="EMBL" id="RRN49959.1"/>
    </source>
</evidence>
<feature type="domain" description="Transposase DDE" evidence="2">
    <location>
        <begin position="321"/>
        <end position="440"/>
    </location>
</feature>
<comment type="caution">
    <text evidence="3">The sequence shown here is derived from an EMBL/GenBank/DDBJ whole genome shotgun (WGS) entry which is preliminary data.</text>
</comment>
<organism evidence="3 4">
    <name type="scientific">Streptococcus suis</name>
    <dbReference type="NCBI Taxonomy" id="1307"/>
    <lineage>
        <taxon>Bacteria</taxon>
        <taxon>Bacillati</taxon>
        <taxon>Bacillota</taxon>
        <taxon>Bacilli</taxon>
        <taxon>Lactobacillales</taxon>
        <taxon>Streptococcaceae</taxon>
        <taxon>Streptococcus</taxon>
    </lineage>
</organism>
<gene>
    <name evidence="3" type="ORF">EI219_05745</name>
</gene>
<dbReference type="Proteomes" id="UP000281324">
    <property type="component" value="Unassembled WGS sequence"/>
</dbReference>
<dbReference type="PANTHER" id="PTHR33408">
    <property type="entry name" value="TRANSPOSASE"/>
    <property type="match status" value="1"/>
</dbReference>
<dbReference type="NCBIfam" id="NF033551">
    <property type="entry name" value="transpos_IS1182"/>
    <property type="match status" value="1"/>
</dbReference>
<dbReference type="PANTHER" id="PTHR33408:SF2">
    <property type="entry name" value="TRANSPOSASE DDE DOMAIN-CONTAINING PROTEIN"/>
    <property type="match status" value="1"/>
</dbReference>
<evidence type="ECO:0000259" key="1">
    <source>
        <dbReference type="Pfam" id="PF05598"/>
    </source>
</evidence>
<feature type="domain" description="Transposase InsH N-terminal" evidence="1">
    <location>
        <begin position="18"/>
        <end position="115"/>
    </location>
</feature>
<dbReference type="InterPro" id="IPR025668">
    <property type="entry name" value="Tnp_DDE_dom"/>
</dbReference>
<dbReference type="InterPro" id="IPR047629">
    <property type="entry name" value="IS1182_transpos"/>
</dbReference>
<evidence type="ECO:0000313" key="4">
    <source>
        <dbReference type="Proteomes" id="UP000281324"/>
    </source>
</evidence>
<dbReference type="EMBL" id="RRZQ01000008">
    <property type="protein sequence ID" value="RRN49959.1"/>
    <property type="molecule type" value="Genomic_DNA"/>
</dbReference>
<name>A0A3R8LX45_STRSU</name>
<proteinExistence type="predicted"/>
<sequence>MLHKEKPDYNRNQYGFYTLDQLVPEDHFLRQVEAVIDFDFIYDLVEDTYSPDNGRPSLDPVMLVKIPLIQCFYGIRSMRQTIKDIEVNTAYRWFLGLTLDDKVPHFTTYGKNYSRRFQEKGLIESIFTHILGLCINAGLIDPTEIFIDGTHIKAAANNRKFINQEVEKQAKFMSEQLEIEINQDRVKHGKKPLKPVEKREVKNQKLSTTDPESGWFHKGDHKEVFAYSAQVACDKYGWALAYSVEAGNIHDSQAFPALFAKLEPLKPEYIIADSGYKTPSIAKFLLDKEITPVLPYTRPRGKKGQLRPKDFVYDEHFDCVLCPEHQALTYRTTTREGYREYKSDPAICANCPLLSVCTTSKNHQKVVTRHIWKEYLEQCEDIRHQRGMKELYQHRKETIERLFGTAKEYHNLRYTREKGKSKMEDKIGLTLACLNLKKLVKRMARRPFYFVQMGWFQH</sequence>
<dbReference type="AlphaFoldDB" id="A0A3R8LX45"/>
<reference evidence="3 4" key="1">
    <citation type="submission" date="2018-11" db="EMBL/GenBank/DDBJ databases">
        <title>Changes in penicillin susceptibility of Streptococcus suis isolates by amino acid alterations in the penicillin-binding protein.</title>
        <authorList>
            <person name="Niemann L."/>
            <person name="Eichhorn I."/>
        </authorList>
    </citation>
    <scope>NUCLEOTIDE SEQUENCE [LARGE SCALE GENOMIC DNA]</scope>
    <source>
        <strain evidence="3 4">IMT40201</strain>
    </source>
</reference>
<accession>A0A3R8LX45</accession>
<protein>
    <submittedName>
        <fullName evidence="3">IS1182 family transposase</fullName>
    </submittedName>
</protein>
<evidence type="ECO:0000259" key="2">
    <source>
        <dbReference type="Pfam" id="PF13751"/>
    </source>
</evidence>
<dbReference type="Pfam" id="PF05598">
    <property type="entry name" value="DUF772"/>
    <property type="match status" value="1"/>
</dbReference>